<dbReference type="Proteomes" id="UP000652477">
    <property type="component" value="Unassembled WGS sequence"/>
</dbReference>
<dbReference type="GO" id="GO:0030246">
    <property type="term" value="F:carbohydrate binding"/>
    <property type="evidence" value="ECO:0007669"/>
    <property type="project" value="UniProtKB-ARBA"/>
</dbReference>
<keyword evidence="6" id="KW-1185">Reference proteome</keyword>
<evidence type="ECO:0000256" key="2">
    <source>
        <dbReference type="ARBA" id="ARBA00007639"/>
    </source>
</evidence>
<dbReference type="RefSeq" id="WP_186875621.1">
    <property type="nucleotide sequence ID" value="NZ_JACOPF010000001.1"/>
</dbReference>
<evidence type="ECO:0000259" key="4">
    <source>
        <dbReference type="Pfam" id="PF13407"/>
    </source>
</evidence>
<proteinExistence type="inferred from homology"/>
<dbReference type="Gene3D" id="3.40.50.2300">
    <property type="match status" value="2"/>
</dbReference>
<gene>
    <name evidence="5" type="ORF">H8S37_08930</name>
</gene>
<feature type="domain" description="Periplasmic binding protein" evidence="4">
    <location>
        <begin position="44"/>
        <end position="303"/>
    </location>
</feature>
<keyword evidence="3" id="KW-0732">Signal</keyword>
<evidence type="ECO:0000256" key="3">
    <source>
        <dbReference type="ARBA" id="ARBA00022729"/>
    </source>
</evidence>
<comment type="similarity">
    <text evidence="2">Belongs to the bacterial solute-binding protein 2 family.</text>
</comment>
<evidence type="ECO:0000256" key="1">
    <source>
        <dbReference type="ARBA" id="ARBA00004196"/>
    </source>
</evidence>
<dbReference type="PANTHER" id="PTHR46847:SF1">
    <property type="entry name" value="D-ALLOSE-BINDING PERIPLASMIC PROTEIN-RELATED"/>
    <property type="match status" value="1"/>
</dbReference>
<dbReference type="Pfam" id="PF13407">
    <property type="entry name" value="Peripla_BP_4"/>
    <property type="match status" value="1"/>
</dbReference>
<dbReference type="AlphaFoldDB" id="A0A923LIQ7"/>
<dbReference type="InterPro" id="IPR025997">
    <property type="entry name" value="SBP_2_dom"/>
</dbReference>
<dbReference type="EMBL" id="JACOPF010000001">
    <property type="protein sequence ID" value="MBC5689048.1"/>
    <property type="molecule type" value="Genomic_DNA"/>
</dbReference>
<protein>
    <submittedName>
        <fullName evidence="5">Substrate-binding domain-containing protein</fullName>
    </submittedName>
</protein>
<evidence type="ECO:0000313" key="5">
    <source>
        <dbReference type="EMBL" id="MBC5689048.1"/>
    </source>
</evidence>
<comment type="caution">
    <text evidence="5">The sequence shown here is derived from an EMBL/GenBank/DDBJ whole genome shotgun (WGS) entry which is preliminary data.</text>
</comment>
<dbReference type="PROSITE" id="PS51257">
    <property type="entry name" value="PROKAR_LIPOPROTEIN"/>
    <property type="match status" value="1"/>
</dbReference>
<comment type="subcellular location">
    <subcellularLocation>
        <location evidence="1">Cell envelope</location>
    </subcellularLocation>
</comment>
<dbReference type="PANTHER" id="PTHR46847">
    <property type="entry name" value="D-ALLOSE-BINDING PERIPLASMIC PROTEIN-RELATED"/>
    <property type="match status" value="1"/>
</dbReference>
<accession>A0A923LIQ7</accession>
<sequence length="338" mass="36654">MKKRKLISMGLTVCMLAGLIVSGCGKSEGEEKGKEGDSEGKYKIGFANASISNSWRVKMRDMLMEEADKLGVEIVETDANDDANTQNSNIEAMLQQDLDAILITPCVEDAVNPGIEAAYESGIPVILFDRTCTTEDYTHFVGYSDEKNGAACAQMLVDALEEKNGEAKGKIIALDTIAGSSTDNNQKKGQDSVFSQYPDIEIIERQYTDFEASKAKTFMEDCLSKYGEGEIDGIISQDGAVTLAAVDAIEEAGRMEEGILIVNADGINGIAKMVKEGTCVGFTQFPCAASVDALHMAIDTIEGNDPEEKDIMMDSIIVTPDNVDEYLIPDGDDYDWTY</sequence>
<dbReference type="SUPFAM" id="SSF53822">
    <property type="entry name" value="Periplasmic binding protein-like I"/>
    <property type="match status" value="1"/>
</dbReference>
<dbReference type="InterPro" id="IPR028082">
    <property type="entry name" value="Peripla_BP_I"/>
</dbReference>
<evidence type="ECO:0000313" key="6">
    <source>
        <dbReference type="Proteomes" id="UP000652477"/>
    </source>
</evidence>
<dbReference type="GO" id="GO:0030313">
    <property type="term" value="C:cell envelope"/>
    <property type="evidence" value="ECO:0007669"/>
    <property type="project" value="UniProtKB-SubCell"/>
</dbReference>
<reference evidence="5" key="1">
    <citation type="submission" date="2020-08" db="EMBL/GenBank/DDBJ databases">
        <title>Genome public.</title>
        <authorList>
            <person name="Liu C."/>
            <person name="Sun Q."/>
        </authorList>
    </citation>
    <scope>NUCLEOTIDE SEQUENCE</scope>
    <source>
        <strain evidence="5">NSJ-55</strain>
    </source>
</reference>
<name>A0A923LIQ7_9FIRM</name>
<organism evidence="5 6">
    <name type="scientific">Mediterraneibacter hominis</name>
    <dbReference type="NCBI Taxonomy" id="2763054"/>
    <lineage>
        <taxon>Bacteria</taxon>
        <taxon>Bacillati</taxon>
        <taxon>Bacillota</taxon>
        <taxon>Clostridia</taxon>
        <taxon>Lachnospirales</taxon>
        <taxon>Lachnospiraceae</taxon>
        <taxon>Mediterraneibacter</taxon>
    </lineage>
</organism>